<feature type="signal peptide" evidence="3">
    <location>
        <begin position="1"/>
        <end position="22"/>
    </location>
</feature>
<dbReference type="Proteomes" id="UP000295765">
    <property type="component" value="Unassembled WGS sequence"/>
</dbReference>
<evidence type="ECO:0000313" key="5">
    <source>
        <dbReference type="EMBL" id="TCO81171.1"/>
    </source>
</evidence>
<dbReference type="PANTHER" id="PTHR30483:SF6">
    <property type="entry name" value="PERIPLASMIC BINDING PROTEIN OF ABC TRANSPORTER FOR NATURAL AMINO ACIDS"/>
    <property type="match status" value="1"/>
</dbReference>
<dbReference type="EMBL" id="SLWY01000009">
    <property type="protein sequence ID" value="TCO81171.1"/>
    <property type="molecule type" value="Genomic_DNA"/>
</dbReference>
<evidence type="ECO:0000259" key="4">
    <source>
        <dbReference type="Pfam" id="PF13458"/>
    </source>
</evidence>
<dbReference type="CDD" id="cd06268">
    <property type="entry name" value="PBP1_ABC_transporter_LIVBP-like"/>
    <property type="match status" value="1"/>
</dbReference>
<evidence type="ECO:0000256" key="2">
    <source>
        <dbReference type="ARBA" id="ARBA00022729"/>
    </source>
</evidence>
<dbReference type="InterPro" id="IPR028082">
    <property type="entry name" value="Peripla_BP_I"/>
</dbReference>
<gene>
    <name evidence="5" type="ORF">EV699_10911</name>
</gene>
<dbReference type="SUPFAM" id="SSF53822">
    <property type="entry name" value="Periplasmic binding protein-like I"/>
    <property type="match status" value="1"/>
</dbReference>
<sequence length="383" mass="41099">MKTLGTLLAAGLVALAPMAAWSQQPPVKIVDIVELSGDGKVAGTRFNDGVLLAVKEINAAGGILGRRLEVQTFDTQSKPELASAFARQAAAGDTYAVMGPVFSGSILESMKETQRAEIPNFIGGEADEITAQGNPYVFRTSLRQSDSMPKLARYMRQGLRAKTAAMVWVDSAFGRGGHEAMSKALAAEGIRLVADIVTQPRQSDFADAAAKVKAANADATFVYLTEDESADFLRALRRQDYQRWVVGETTLIGQSVLTRAGEAANGIRGHVGLTPHALSPTIRAFDNAFLREYGYRSDHNGMKGYTAVYVLKAVTEKIGSFDRKAFAAAMKNLTLSAKDHPGVLIDVKYDDKGDLARTSYIVRISGGRHEFIATLPAGNAAQP</sequence>
<evidence type="ECO:0000256" key="3">
    <source>
        <dbReference type="SAM" id="SignalP"/>
    </source>
</evidence>
<reference evidence="5 6" key="1">
    <citation type="submission" date="2019-03" db="EMBL/GenBank/DDBJ databases">
        <title>Genomic Encyclopedia of Type Strains, Phase IV (KMG-IV): sequencing the most valuable type-strain genomes for metagenomic binning, comparative biology and taxonomic classification.</title>
        <authorList>
            <person name="Goeker M."/>
        </authorList>
    </citation>
    <scope>NUCLEOTIDE SEQUENCE [LARGE SCALE GENOMIC DNA]</scope>
    <source>
        <strain evidence="5 6">DSM 25287</strain>
    </source>
</reference>
<keyword evidence="2 3" id="KW-0732">Signal</keyword>
<dbReference type="AlphaFoldDB" id="A0A4R2LE73"/>
<dbReference type="InterPro" id="IPR051010">
    <property type="entry name" value="BCAA_transport"/>
</dbReference>
<feature type="domain" description="Leucine-binding protein" evidence="4">
    <location>
        <begin position="26"/>
        <end position="367"/>
    </location>
</feature>
<dbReference type="PANTHER" id="PTHR30483">
    <property type="entry name" value="LEUCINE-SPECIFIC-BINDING PROTEIN"/>
    <property type="match status" value="1"/>
</dbReference>
<comment type="caution">
    <text evidence="5">The sequence shown here is derived from an EMBL/GenBank/DDBJ whole genome shotgun (WGS) entry which is preliminary data.</text>
</comment>
<dbReference type="Pfam" id="PF13458">
    <property type="entry name" value="Peripla_BP_6"/>
    <property type="match status" value="1"/>
</dbReference>
<dbReference type="InterPro" id="IPR028081">
    <property type="entry name" value="Leu-bd"/>
</dbReference>
<feature type="chain" id="PRO_5020261430" evidence="3">
    <location>
        <begin position="23"/>
        <end position="383"/>
    </location>
</feature>
<evidence type="ECO:0000256" key="1">
    <source>
        <dbReference type="ARBA" id="ARBA00010062"/>
    </source>
</evidence>
<dbReference type="Gene3D" id="3.40.50.2300">
    <property type="match status" value="2"/>
</dbReference>
<keyword evidence="6" id="KW-1185">Reference proteome</keyword>
<dbReference type="OrthoDB" id="7337537at2"/>
<accession>A0A4R2LE73</accession>
<name>A0A4R2LE73_9GAMM</name>
<organism evidence="5 6">
    <name type="scientific">Plasticicumulans lactativorans</name>
    <dbReference type="NCBI Taxonomy" id="1133106"/>
    <lineage>
        <taxon>Bacteria</taxon>
        <taxon>Pseudomonadati</taxon>
        <taxon>Pseudomonadota</taxon>
        <taxon>Gammaproteobacteria</taxon>
        <taxon>Candidatus Competibacteraceae</taxon>
        <taxon>Plasticicumulans</taxon>
    </lineage>
</organism>
<comment type="similarity">
    <text evidence="1">Belongs to the leucine-binding protein family.</text>
</comment>
<evidence type="ECO:0000313" key="6">
    <source>
        <dbReference type="Proteomes" id="UP000295765"/>
    </source>
</evidence>
<proteinExistence type="inferred from homology"/>
<dbReference type="RefSeq" id="WP_132541717.1">
    <property type="nucleotide sequence ID" value="NZ_SLWY01000009.1"/>
</dbReference>
<protein>
    <submittedName>
        <fullName evidence="5">Amino acid/amide ABC transporter substrate-binding protein (HAAT family)</fullName>
    </submittedName>
</protein>